<proteinExistence type="predicted"/>
<dbReference type="Proteomes" id="UP000694408">
    <property type="component" value="Unplaced"/>
</dbReference>
<accession>A0A8C5IXE7</accession>
<protein>
    <submittedName>
        <fullName evidence="2">Uncharacterized protein</fullName>
    </submittedName>
</protein>
<sequence>MRDAREGEAQPKGTCSILLAVRDAAGGHVPQRGGRGRSGARASRTAAGAPVLEDEEPHDIDGEAEGADDEHQLGVVYGLRAGEAQDGVHEDGEAERGEEHGVAERSHRLGAAVAVGGAGTAAAAAGDAPGGEPHAEGDEVRQHVEGVGHQRSFIALNSLQNIKISQFFCRHSVKNTVFSK</sequence>
<feature type="region of interest" description="Disordered" evidence="1">
    <location>
        <begin position="26"/>
        <end position="68"/>
    </location>
</feature>
<feature type="region of interest" description="Disordered" evidence="1">
    <location>
        <begin position="84"/>
        <end position="103"/>
    </location>
</feature>
<dbReference type="Ensembl" id="ENSJHYT00000012764.1">
    <property type="protein sequence ID" value="ENSJHYP00000010560.1"/>
    <property type="gene ID" value="ENSJHYG00000008289.1"/>
</dbReference>
<keyword evidence="3" id="KW-1185">Reference proteome</keyword>
<evidence type="ECO:0000313" key="3">
    <source>
        <dbReference type="Proteomes" id="UP000694408"/>
    </source>
</evidence>
<feature type="compositionally biased region" description="Basic and acidic residues" evidence="1">
    <location>
        <begin position="86"/>
        <end position="103"/>
    </location>
</feature>
<reference evidence="2" key="2">
    <citation type="submission" date="2025-09" db="UniProtKB">
        <authorList>
            <consortium name="Ensembl"/>
        </authorList>
    </citation>
    <scope>IDENTIFICATION</scope>
</reference>
<reference evidence="2" key="1">
    <citation type="submission" date="2025-08" db="UniProtKB">
        <authorList>
            <consortium name="Ensembl"/>
        </authorList>
    </citation>
    <scope>IDENTIFICATION</scope>
</reference>
<dbReference type="AlphaFoldDB" id="A0A8C5IXE7"/>
<evidence type="ECO:0000256" key="1">
    <source>
        <dbReference type="SAM" id="MobiDB-lite"/>
    </source>
</evidence>
<name>A0A8C5IXE7_JUNHY</name>
<feature type="compositionally biased region" description="Low complexity" evidence="1">
    <location>
        <begin position="39"/>
        <end position="49"/>
    </location>
</feature>
<organism evidence="2 3">
    <name type="scientific">Junco hyemalis</name>
    <name type="common">Dark-eyed junco</name>
    <dbReference type="NCBI Taxonomy" id="40217"/>
    <lineage>
        <taxon>Eukaryota</taxon>
        <taxon>Metazoa</taxon>
        <taxon>Chordata</taxon>
        <taxon>Craniata</taxon>
        <taxon>Vertebrata</taxon>
        <taxon>Euteleostomi</taxon>
        <taxon>Archelosauria</taxon>
        <taxon>Archosauria</taxon>
        <taxon>Dinosauria</taxon>
        <taxon>Saurischia</taxon>
        <taxon>Theropoda</taxon>
        <taxon>Coelurosauria</taxon>
        <taxon>Aves</taxon>
        <taxon>Neognathae</taxon>
        <taxon>Neoaves</taxon>
        <taxon>Telluraves</taxon>
        <taxon>Australaves</taxon>
        <taxon>Passeriformes</taxon>
        <taxon>Passerellidae</taxon>
        <taxon>Junco</taxon>
    </lineage>
</organism>
<evidence type="ECO:0000313" key="2">
    <source>
        <dbReference type="Ensembl" id="ENSJHYP00000010560.1"/>
    </source>
</evidence>
<feature type="compositionally biased region" description="Acidic residues" evidence="1">
    <location>
        <begin position="52"/>
        <end position="68"/>
    </location>
</feature>